<accession>D7G809</accession>
<keyword evidence="4" id="KW-1185">Reference proteome</keyword>
<sequence length="126" mass="13515">MPPKKNYSYTNLADTPQHGEIIESSYLLAEKGPKSIWTKVLEMVVLVATIGGCAYLVVFLFHHANHHDSATAKDSASHPHPPVGASSSTSQDPASCNSNSKCAELELNGFCCPTAKGDYLACCFEN</sequence>
<feature type="transmembrane region" description="Helical" evidence="2">
    <location>
        <begin position="40"/>
        <end position="61"/>
    </location>
</feature>
<protein>
    <submittedName>
        <fullName evidence="3">Uncharacterized protein</fullName>
    </submittedName>
</protein>
<proteinExistence type="predicted"/>
<evidence type="ECO:0000313" key="4">
    <source>
        <dbReference type="Proteomes" id="UP000002630"/>
    </source>
</evidence>
<keyword evidence="2" id="KW-1133">Transmembrane helix</keyword>
<feature type="compositionally biased region" description="Polar residues" evidence="1">
    <location>
        <begin position="85"/>
        <end position="99"/>
    </location>
</feature>
<gene>
    <name evidence="3" type="ORF">Esi_0086_0077</name>
</gene>
<dbReference type="Proteomes" id="UP000002630">
    <property type="component" value="Linkage Group LG16"/>
</dbReference>
<keyword evidence="2" id="KW-0812">Transmembrane</keyword>
<dbReference type="AlphaFoldDB" id="D7G809"/>
<feature type="region of interest" description="Disordered" evidence="1">
    <location>
        <begin position="70"/>
        <end position="99"/>
    </location>
</feature>
<organism evidence="3 4">
    <name type="scientific">Ectocarpus siliculosus</name>
    <name type="common">Brown alga</name>
    <name type="synonym">Conferva siliculosa</name>
    <dbReference type="NCBI Taxonomy" id="2880"/>
    <lineage>
        <taxon>Eukaryota</taxon>
        <taxon>Sar</taxon>
        <taxon>Stramenopiles</taxon>
        <taxon>Ochrophyta</taxon>
        <taxon>PX clade</taxon>
        <taxon>Phaeophyceae</taxon>
        <taxon>Ectocarpales</taxon>
        <taxon>Ectocarpaceae</taxon>
        <taxon>Ectocarpus</taxon>
    </lineage>
</organism>
<evidence type="ECO:0000256" key="1">
    <source>
        <dbReference type="SAM" id="MobiDB-lite"/>
    </source>
</evidence>
<evidence type="ECO:0000313" key="3">
    <source>
        <dbReference type="EMBL" id="CBJ27884.1"/>
    </source>
</evidence>
<reference evidence="3 4" key="1">
    <citation type="journal article" date="2010" name="Nature">
        <title>The Ectocarpus genome and the independent evolution of multicellularity in brown algae.</title>
        <authorList>
            <person name="Cock J.M."/>
            <person name="Sterck L."/>
            <person name="Rouze P."/>
            <person name="Scornet D."/>
            <person name="Allen A.E."/>
            <person name="Amoutzias G."/>
            <person name="Anthouard V."/>
            <person name="Artiguenave F."/>
            <person name="Aury J.M."/>
            <person name="Badger J.H."/>
            <person name="Beszteri B."/>
            <person name="Billiau K."/>
            <person name="Bonnet E."/>
            <person name="Bothwell J.H."/>
            <person name="Bowler C."/>
            <person name="Boyen C."/>
            <person name="Brownlee C."/>
            <person name="Carrano C.J."/>
            <person name="Charrier B."/>
            <person name="Cho G.Y."/>
            <person name="Coelho S.M."/>
            <person name="Collen J."/>
            <person name="Corre E."/>
            <person name="Da Silva C."/>
            <person name="Delage L."/>
            <person name="Delaroque N."/>
            <person name="Dittami S.M."/>
            <person name="Doulbeau S."/>
            <person name="Elias M."/>
            <person name="Farnham G."/>
            <person name="Gachon C.M."/>
            <person name="Gschloessl B."/>
            <person name="Heesch S."/>
            <person name="Jabbari K."/>
            <person name="Jubin C."/>
            <person name="Kawai H."/>
            <person name="Kimura K."/>
            <person name="Kloareg B."/>
            <person name="Kupper F.C."/>
            <person name="Lang D."/>
            <person name="Le Bail A."/>
            <person name="Leblanc C."/>
            <person name="Lerouge P."/>
            <person name="Lohr M."/>
            <person name="Lopez P.J."/>
            <person name="Martens C."/>
            <person name="Maumus F."/>
            <person name="Michel G."/>
            <person name="Miranda-Saavedra D."/>
            <person name="Morales J."/>
            <person name="Moreau H."/>
            <person name="Motomura T."/>
            <person name="Nagasato C."/>
            <person name="Napoli C.A."/>
            <person name="Nelson D.R."/>
            <person name="Nyvall-Collen P."/>
            <person name="Peters A.F."/>
            <person name="Pommier C."/>
            <person name="Potin P."/>
            <person name="Poulain J."/>
            <person name="Quesneville H."/>
            <person name="Read B."/>
            <person name="Rensing S.A."/>
            <person name="Ritter A."/>
            <person name="Rousvoal S."/>
            <person name="Samanta M."/>
            <person name="Samson G."/>
            <person name="Schroeder D.C."/>
            <person name="Segurens B."/>
            <person name="Strittmatter M."/>
            <person name="Tonon T."/>
            <person name="Tregear J.W."/>
            <person name="Valentin K."/>
            <person name="von Dassow P."/>
            <person name="Yamagishi T."/>
            <person name="Van de Peer Y."/>
            <person name="Wincker P."/>
        </authorList>
    </citation>
    <scope>NUCLEOTIDE SEQUENCE [LARGE SCALE GENOMIC DNA]</scope>
    <source>
        <strain evidence="4">Ec32 / CCAP1310/4</strain>
    </source>
</reference>
<dbReference type="EMBL" id="FN649741">
    <property type="protein sequence ID" value="CBJ27884.1"/>
    <property type="molecule type" value="Genomic_DNA"/>
</dbReference>
<dbReference type="InParanoid" id="D7G809"/>
<dbReference type="EMBL" id="FN649096">
    <property type="protein sequence ID" value="CBJ27884.1"/>
    <property type="molecule type" value="Genomic_DNA"/>
</dbReference>
<keyword evidence="2" id="KW-0472">Membrane</keyword>
<evidence type="ECO:0000256" key="2">
    <source>
        <dbReference type="SAM" id="Phobius"/>
    </source>
</evidence>
<name>D7G809_ECTSI</name>